<dbReference type="NCBIfam" id="TIGR00331">
    <property type="entry name" value="hrcA"/>
    <property type="match status" value="1"/>
</dbReference>
<dbReference type="Gene3D" id="3.30.390.60">
    <property type="entry name" value="Heat-inducible transcription repressor hrca homolog, domain 3"/>
    <property type="match status" value="1"/>
</dbReference>
<dbReference type="GO" id="GO:0003677">
    <property type="term" value="F:DNA binding"/>
    <property type="evidence" value="ECO:0007669"/>
    <property type="project" value="InterPro"/>
</dbReference>
<dbReference type="Pfam" id="PF01628">
    <property type="entry name" value="HrcA"/>
    <property type="match status" value="1"/>
</dbReference>
<dbReference type="InterPro" id="IPR005104">
    <property type="entry name" value="WHTH_HrcA_DNA-bd"/>
</dbReference>
<organism evidence="8 9">
    <name type="scientific">candidate division GN15 bacterium</name>
    <dbReference type="NCBI Taxonomy" id="2072418"/>
    <lineage>
        <taxon>Bacteria</taxon>
        <taxon>candidate division GN15</taxon>
    </lineage>
</organism>
<comment type="caution">
    <text evidence="8">The sequence shown here is derived from an EMBL/GenBank/DDBJ whole genome shotgun (WGS) entry which is preliminary data.</text>
</comment>
<evidence type="ECO:0000256" key="1">
    <source>
        <dbReference type="ARBA" id="ARBA00022491"/>
    </source>
</evidence>
<dbReference type="InterPro" id="IPR021153">
    <property type="entry name" value="HrcA_C"/>
</dbReference>
<keyword evidence="1 5" id="KW-0678">Repressor</keyword>
<reference evidence="8 9" key="1">
    <citation type="journal article" date="2018" name="ISME J.">
        <title>A methanotrophic archaeon couples anaerobic oxidation of methane to Fe(III) reduction.</title>
        <authorList>
            <person name="Cai C."/>
            <person name="Leu A.O."/>
            <person name="Xie G.J."/>
            <person name="Guo J."/>
            <person name="Feng Y."/>
            <person name="Zhao J.X."/>
            <person name="Tyson G.W."/>
            <person name="Yuan Z."/>
            <person name="Hu S."/>
        </authorList>
    </citation>
    <scope>NUCLEOTIDE SEQUENCE [LARGE SCALE GENOMIC DNA]</scope>
    <source>
        <strain evidence="8">FeB_12</strain>
    </source>
</reference>
<dbReference type="InterPro" id="IPR029016">
    <property type="entry name" value="GAF-like_dom_sf"/>
</dbReference>
<feature type="domain" description="Heat-inducible transcription repressor HrcA C-terminal" evidence="6">
    <location>
        <begin position="111"/>
        <end position="327"/>
    </location>
</feature>
<dbReference type="InterPro" id="IPR023120">
    <property type="entry name" value="WHTH_transcript_rep_HrcA_IDD"/>
</dbReference>
<dbReference type="InterPro" id="IPR036390">
    <property type="entry name" value="WH_DNA-bd_sf"/>
</dbReference>
<proteinExistence type="inferred from homology"/>
<sequence>MVSGFEHLSEREKQVLANLVNYYIASADPVGSRVIANRFNMGLSSATIRNTLQDLEELGLVEQPHTSAGRIPTDSGYRVYVDFLLKPEKLSAAEEQKIRSGILKEGRGINEILGQTAKILGDISKQLGVTIAPKFEEGQLRNVRLIPVADGRIMVIVIVNSGLARSVILEIEATFDDGALAEVEQALNERLAGLTLADIRDTISARMSNVTGHGRLLNLVIDSKDRIWREDRSDDLFVAGTDKLLTMPEFASRERLSNLMKLLEDGRVLSEFLSQAHEEGLFITIGRENTISEIVNCSVVSSTYKIGNITGTIGVIGPTRMPYSKLVSVVEYTARSITEVLSGLDYKRDT</sequence>
<accession>A0A855X8B2</accession>
<dbReference type="PANTHER" id="PTHR34824:SF1">
    <property type="entry name" value="HEAT-INDUCIBLE TRANSCRIPTION REPRESSOR HRCA"/>
    <property type="match status" value="1"/>
</dbReference>
<keyword evidence="3 5" id="KW-0346">Stress response</keyword>
<evidence type="ECO:0000259" key="7">
    <source>
        <dbReference type="Pfam" id="PF03444"/>
    </source>
</evidence>
<feature type="domain" description="Winged helix-turn-helix transcription repressor HrcA DNA-binding" evidence="7">
    <location>
        <begin position="8"/>
        <end position="78"/>
    </location>
</feature>
<keyword evidence="2 5" id="KW-0805">Transcription regulation</keyword>
<evidence type="ECO:0000256" key="5">
    <source>
        <dbReference type="HAMAP-Rule" id="MF_00081"/>
    </source>
</evidence>
<protein>
    <recommendedName>
        <fullName evidence="5">Heat-inducible transcription repressor HrcA</fullName>
    </recommendedName>
</protein>
<keyword evidence="4 5" id="KW-0804">Transcription</keyword>
<evidence type="ECO:0000313" key="9">
    <source>
        <dbReference type="Proteomes" id="UP000250918"/>
    </source>
</evidence>
<dbReference type="InterPro" id="IPR036388">
    <property type="entry name" value="WH-like_DNA-bd_sf"/>
</dbReference>
<dbReference type="PANTHER" id="PTHR34824">
    <property type="entry name" value="HEAT-INDUCIBLE TRANSCRIPTION REPRESSOR HRCA"/>
    <property type="match status" value="1"/>
</dbReference>
<dbReference type="SUPFAM" id="SSF55781">
    <property type="entry name" value="GAF domain-like"/>
    <property type="match status" value="1"/>
</dbReference>
<comment type="similarity">
    <text evidence="5">Belongs to the HrcA family.</text>
</comment>
<evidence type="ECO:0000313" key="8">
    <source>
        <dbReference type="EMBL" id="PWB76424.1"/>
    </source>
</evidence>
<gene>
    <name evidence="5 8" type="primary">hrcA</name>
    <name evidence="8" type="ORF">C3F09_00195</name>
</gene>
<dbReference type="EMBL" id="PQAP01000001">
    <property type="protein sequence ID" value="PWB76424.1"/>
    <property type="molecule type" value="Genomic_DNA"/>
</dbReference>
<dbReference type="AlphaFoldDB" id="A0A855X8B2"/>
<dbReference type="HAMAP" id="MF_00081">
    <property type="entry name" value="HrcA"/>
    <property type="match status" value="1"/>
</dbReference>
<dbReference type="InterPro" id="IPR002571">
    <property type="entry name" value="HrcA"/>
</dbReference>
<dbReference type="GO" id="GO:0045892">
    <property type="term" value="P:negative regulation of DNA-templated transcription"/>
    <property type="evidence" value="ECO:0007669"/>
    <property type="project" value="UniProtKB-UniRule"/>
</dbReference>
<evidence type="ECO:0000256" key="4">
    <source>
        <dbReference type="ARBA" id="ARBA00023163"/>
    </source>
</evidence>
<evidence type="ECO:0000256" key="3">
    <source>
        <dbReference type="ARBA" id="ARBA00023016"/>
    </source>
</evidence>
<dbReference type="Gene3D" id="3.30.450.40">
    <property type="match status" value="1"/>
</dbReference>
<comment type="function">
    <text evidence="5">Negative regulator of class I heat shock genes (grpE-dnaK-dnaJ and groELS operons). Prevents heat-shock induction of these operons.</text>
</comment>
<evidence type="ECO:0000256" key="2">
    <source>
        <dbReference type="ARBA" id="ARBA00023015"/>
    </source>
</evidence>
<name>A0A855X8B2_9BACT</name>
<dbReference type="SUPFAM" id="SSF46785">
    <property type="entry name" value="Winged helix' DNA-binding domain"/>
    <property type="match status" value="1"/>
</dbReference>
<dbReference type="Proteomes" id="UP000250918">
    <property type="component" value="Unassembled WGS sequence"/>
</dbReference>
<dbReference type="Gene3D" id="1.10.10.10">
    <property type="entry name" value="Winged helix-like DNA-binding domain superfamily/Winged helix DNA-binding domain"/>
    <property type="match status" value="1"/>
</dbReference>
<evidence type="ECO:0000259" key="6">
    <source>
        <dbReference type="Pfam" id="PF01628"/>
    </source>
</evidence>
<dbReference type="PIRSF" id="PIRSF005485">
    <property type="entry name" value="HrcA"/>
    <property type="match status" value="1"/>
</dbReference>
<dbReference type="Pfam" id="PF03444">
    <property type="entry name" value="WHD_HrcA"/>
    <property type="match status" value="1"/>
</dbReference>